<evidence type="ECO:0000313" key="3">
    <source>
        <dbReference type="Proteomes" id="UP001174909"/>
    </source>
</evidence>
<gene>
    <name evidence="2" type="ORF">GBAR_LOCUS31213</name>
</gene>
<comment type="caution">
    <text evidence="2">The sequence shown here is derived from an EMBL/GenBank/DDBJ whole genome shotgun (WGS) entry which is preliminary data.</text>
</comment>
<evidence type="ECO:0000256" key="1">
    <source>
        <dbReference type="SAM" id="Phobius"/>
    </source>
</evidence>
<dbReference type="Proteomes" id="UP001174909">
    <property type="component" value="Unassembled WGS sequence"/>
</dbReference>
<feature type="transmembrane region" description="Helical" evidence="1">
    <location>
        <begin position="6"/>
        <end position="26"/>
    </location>
</feature>
<feature type="transmembrane region" description="Helical" evidence="1">
    <location>
        <begin position="96"/>
        <end position="120"/>
    </location>
</feature>
<keyword evidence="1" id="KW-1133">Transmembrane helix</keyword>
<sequence>MPWYLAVFAVITVYLAVSNTLVQLNAKEITGWMALQYVVTGELIRAGAAALIASPIITEAAPGTLAGSPRHESVVHRVVYNISYGEPQRRFDFRKLLIVLGILLALILLAAAAYGIYWLFTDEDGIDLAAPSVLGAERPMQLRQHRLKRDITGPVPRQYQYGIPGGREQEH</sequence>
<keyword evidence="3" id="KW-1185">Reference proteome</keyword>
<proteinExistence type="predicted"/>
<dbReference type="AlphaFoldDB" id="A0AA35TZ99"/>
<accession>A0AA35TZ99</accession>
<dbReference type="EMBL" id="CASHTH010004428">
    <property type="protein sequence ID" value="CAI8057260.1"/>
    <property type="molecule type" value="Genomic_DNA"/>
</dbReference>
<reference evidence="2" key="1">
    <citation type="submission" date="2023-03" db="EMBL/GenBank/DDBJ databases">
        <authorList>
            <person name="Steffen K."/>
            <person name="Cardenas P."/>
        </authorList>
    </citation>
    <scope>NUCLEOTIDE SEQUENCE</scope>
</reference>
<keyword evidence="1" id="KW-0812">Transmembrane</keyword>
<protein>
    <submittedName>
        <fullName evidence="2">Uncharacterized protein</fullName>
    </submittedName>
</protein>
<organism evidence="2 3">
    <name type="scientific">Geodia barretti</name>
    <name type="common">Barrett's horny sponge</name>
    <dbReference type="NCBI Taxonomy" id="519541"/>
    <lineage>
        <taxon>Eukaryota</taxon>
        <taxon>Metazoa</taxon>
        <taxon>Porifera</taxon>
        <taxon>Demospongiae</taxon>
        <taxon>Heteroscleromorpha</taxon>
        <taxon>Tetractinellida</taxon>
        <taxon>Astrophorina</taxon>
        <taxon>Geodiidae</taxon>
        <taxon>Geodia</taxon>
    </lineage>
</organism>
<evidence type="ECO:0000313" key="2">
    <source>
        <dbReference type="EMBL" id="CAI8057260.1"/>
    </source>
</evidence>
<keyword evidence="1" id="KW-0472">Membrane</keyword>
<name>A0AA35TZ99_GEOBA</name>